<dbReference type="STRING" id="360412.LARV_02361"/>
<evidence type="ECO:0000259" key="1">
    <source>
        <dbReference type="Pfam" id="PF10105"/>
    </source>
</evidence>
<keyword evidence="3" id="KW-1185">Reference proteome</keyword>
<organism evidence="2">
    <name type="scientific">Longilinea arvoryzae</name>
    <dbReference type="NCBI Taxonomy" id="360412"/>
    <lineage>
        <taxon>Bacteria</taxon>
        <taxon>Bacillati</taxon>
        <taxon>Chloroflexota</taxon>
        <taxon>Anaerolineae</taxon>
        <taxon>Anaerolineales</taxon>
        <taxon>Anaerolineaceae</taxon>
        <taxon>Longilinea</taxon>
    </lineage>
</organism>
<evidence type="ECO:0000313" key="3">
    <source>
        <dbReference type="Proteomes" id="UP000055060"/>
    </source>
</evidence>
<dbReference type="Proteomes" id="UP000055060">
    <property type="component" value="Unassembled WGS sequence"/>
</dbReference>
<dbReference type="AlphaFoldDB" id="A0A0S7BAD7"/>
<gene>
    <name evidence="2" type="ORF">LARV_02361</name>
</gene>
<accession>A0A0S7BAD7</accession>
<feature type="domain" description="DUF2344" evidence="1">
    <location>
        <begin position="3"/>
        <end position="180"/>
    </location>
</feature>
<name>A0A0S7BAD7_9CHLR</name>
<sequence>MIRIRISHTKTGALRYTGNLDMQKVWERTFRRAGLPLAYSQGFHPQPRINQACPLPLGFLSNVELLDVWLNDEMPLEEIRAAVQAAAPAGVSINDLEPIDLHAPRLQTLVDTADYVITLHQVADKAGLDQKIADLLAAPTLLRERRGKTYDLRPMIMAMRSEEGPAPFLQIHLRLTVREGATGRPEEVLLALGLDPFAASIERTQLNLKDPLAAAA</sequence>
<dbReference type="InterPro" id="IPR018768">
    <property type="entry name" value="DUF2344"/>
</dbReference>
<evidence type="ECO:0000313" key="2">
    <source>
        <dbReference type="EMBL" id="GAP14588.1"/>
    </source>
</evidence>
<dbReference type="NCBIfam" id="TIGR03936">
    <property type="entry name" value="sam_1_link_chp"/>
    <property type="match status" value="1"/>
</dbReference>
<dbReference type="EMBL" id="DF967972">
    <property type="protein sequence ID" value="GAP14588.1"/>
    <property type="molecule type" value="Genomic_DNA"/>
</dbReference>
<dbReference type="OrthoDB" id="9780488at2"/>
<reference evidence="2" key="1">
    <citation type="submission" date="2015-07" db="EMBL/GenBank/DDBJ databases">
        <title>Draft Genome Sequences of Anaerolinea thermolimosa IMO-1, Bellilinea caldifistulae GOMI-1, Leptolinea tardivitalis YMTK-2, Levilinea saccharolytica KIBI-1,Longilinea arvoryzae KOME-1, Previously Described as Members of the Anaerolineaceae (Chloroflexi).</title>
        <authorList>
            <person name="Sekiguchi Y."/>
            <person name="Ohashi A."/>
            <person name="Matsuura N."/>
            <person name="Tourlousse M.D."/>
        </authorList>
    </citation>
    <scope>NUCLEOTIDE SEQUENCE [LARGE SCALE GENOMIC DNA]</scope>
    <source>
        <strain evidence="2">KOME-1</strain>
    </source>
</reference>
<dbReference type="Pfam" id="PF10105">
    <property type="entry name" value="DUF2344"/>
    <property type="match status" value="1"/>
</dbReference>
<proteinExistence type="predicted"/>
<protein>
    <submittedName>
        <fullName evidence="2">Radical SAM-linked protein</fullName>
    </submittedName>
</protein>
<dbReference type="RefSeq" id="WP_075073831.1">
    <property type="nucleotide sequence ID" value="NZ_DF967972.1"/>
</dbReference>